<gene>
    <name evidence="6" type="ORF">BKA15_000047</name>
</gene>
<reference evidence="6 7" key="1">
    <citation type="submission" date="2020-07" db="EMBL/GenBank/DDBJ databases">
        <title>Sequencing the genomes of 1000 actinobacteria strains.</title>
        <authorList>
            <person name="Klenk H.-P."/>
        </authorList>
    </citation>
    <scope>NUCLEOTIDE SEQUENCE [LARGE SCALE GENOMIC DNA]</scope>
    <source>
        <strain evidence="6 7">DSM 22083</strain>
    </source>
</reference>
<proteinExistence type="predicted"/>
<dbReference type="CDD" id="cd01392">
    <property type="entry name" value="HTH_LacI"/>
    <property type="match status" value="1"/>
</dbReference>
<dbReference type="GO" id="GO:0000976">
    <property type="term" value="F:transcription cis-regulatory region binding"/>
    <property type="evidence" value="ECO:0007669"/>
    <property type="project" value="TreeGrafter"/>
</dbReference>
<dbReference type="PANTHER" id="PTHR30146:SF148">
    <property type="entry name" value="HTH-TYPE TRANSCRIPTIONAL REPRESSOR PURR-RELATED"/>
    <property type="match status" value="1"/>
</dbReference>
<evidence type="ECO:0000256" key="2">
    <source>
        <dbReference type="ARBA" id="ARBA00023015"/>
    </source>
</evidence>
<protein>
    <submittedName>
        <fullName evidence="6">LacI family transcriptional regulator</fullName>
    </submittedName>
</protein>
<accession>A0A7Y9I1W4</accession>
<dbReference type="CDD" id="cd06278">
    <property type="entry name" value="PBP1_LacI-like"/>
    <property type="match status" value="1"/>
</dbReference>
<evidence type="ECO:0000259" key="5">
    <source>
        <dbReference type="PROSITE" id="PS50932"/>
    </source>
</evidence>
<dbReference type="PROSITE" id="PS50932">
    <property type="entry name" value="HTH_LACI_2"/>
    <property type="match status" value="1"/>
</dbReference>
<dbReference type="InterPro" id="IPR028082">
    <property type="entry name" value="Peripla_BP_I"/>
</dbReference>
<sequence>MSERRKAPTSVDIARAAGISQATVSRALNGGVVSDETRARILQISKSLGYSPNAVARGLVTSRTGLVGVVVSDITNPFYPEFLEEIGRTLADRGQQMLLQNGHAGDQQEAVELLLQQRVDGIILTAATPGLGILRDLVRRRFPLVLANRTVDLACDSVEGDNAAGAAAVVDHLYGLGHRRFAMIEGTAGTSTATQRTAGFLGRLADHGIELKDEFRVRTDFRYEQAFTGTERLLDRRYPPSAIFCHNDLLAFAALNVIKERGLRVPEDVSVVGFDNTLQSGWKSIDLTTVDQPLAAMAARSVELLGGRLAEPELPPRREVFPAELIIRGSTGRRRPRSRS</sequence>
<dbReference type="InterPro" id="IPR000843">
    <property type="entry name" value="HTH_LacI"/>
</dbReference>
<keyword evidence="7" id="KW-1185">Reference proteome</keyword>
<dbReference type="Pfam" id="PF00356">
    <property type="entry name" value="LacI"/>
    <property type="match status" value="1"/>
</dbReference>
<dbReference type="EMBL" id="JACCBU010000001">
    <property type="protein sequence ID" value="NYE68718.1"/>
    <property type="molecule type" value="Genomic_DNA"/>
</dbReference>
<keyword evidence="4" id="KW-0804">Transcription</keyword>
<dbReference type="RefSeq" id="WP_179747604.1">
    <property type="nucleotide sequence ID" value="NZ_JACCBU010000001.1"/>
</dbReference>
<keyword evidence="2" id="KW-0805">Transcription regulation</keyword>
<dbReference type="Pfam" id="PF13377">
    <property type="entry name" value="Peripla_BP_3"/>
    <property type="match status" value="1"/>
</dbReference>
<dbReference type="Gene3D" id="1.10.260.40">
    <property type="entry name" value="lambda repressor-like DNA-binding domains"/>
    <property type="match status" value="1"/>
</dbReference>
<evidence type="ECO:0000256" key="3">
    <source>
        <dbReference type="ARBA" id="ARBA00023125"/>
    </source>
</evidence>
<feature type="domain" description="HTH lacI-type" evidence="5">
    <location>
        <begin position="8"/>
        <end position="61"/>
    </location>
</feature>
<dbReference type="PANTHER" id="PTHR30146">
    <property type="entry name" value="LACI-RELATED TRANSCRIPTIONAL REPRESSOR"/>
    <property type="match status" value="1"/>
</dbReference>
<evidence type="ECO:0000313" key="7">
    <source>
        <dbReference type="Proteomes" id="UP000569914"/>
    </source>
</evidence>
<name>A0A7Y9I1W4_9ACTN</name>
<dbReference type="Proteomes" id="UP000569914">
    <property type="component" value="Unassembled WGS sequence"/>
</dbReference>
<keyword evidence="3" id="KW-0238">DNA-binding</keyword>
<dbReference type="SMART" id="SM00354">
    <property type="entry name" value="HTH_LACI"/>
    <property type="match status" value="1"/>
</dbReference>
<dbReference type="SUPFAM" id="SSF53822">
    <property type="entry name" value="Periplasmic binding protein-like I"/>
    <property type="match status" value="1"/>
</dbReference>
<evidence type="ECO:0000313" key="6">
    <source>
        <dbReference type="EMBL" id="NYE68718.1"/>
    </source>
</evidence>
<dbReference type="GO" id="GO:0003700">
    <property type="term" value="F:DNA-binding transcription factor activity"/>
    <property type="evidence" value="ECO:0007669"/>
    <property type="project" value="TreeGrafter"/>
</dbReference>
<evidence type="ECO:0000256" key="1">
    <source>
        <dbReference type="ARBA" id="ARBA00022491"/>
    </source>
</evidence>
<dbReference type="Gene3D" id="3.40.50.2300">
    <property type="match status" value="2"/>
</dbReference>
<organism evidence="6 7">
    <name type="scientific">Microlunatus parietis</name>
    <dbReference type="NCBI Taxonomy" id="682979"/>
    <lineage>
        <taxon>Bacteria</taxon>
        <taxon>Bacillati</taxon>
        <taxon>Actinomycetota</taxon>
        <taxon>Actinomycetes</taxon>
        <taxon>Propionibacteriales</taxon>
        <taxon>Propionibacteriaceae</taxon>
        <taxon>Microlunatus</taxon>
    </lineage>
</organism>
<dbReference type="InterPro" id="IPR046335">
    <property type="entry name" value="LacI/GalR-like_sensor"/>
</dbReference>
<dbReference type="InterPro" id="IPR010982">
    <property type="entry name" value="Lambda_DNA-bd_dom_sf"/>
</dbReference>
<evidence type="ECO:0000256" key="4">
    <source>
        <dbReference type="ARBA" id="ARBA00023163"/>
    </source>
</evidence>
<comment type="caution">
    <text evidence="6">The sequence shown here is derived from an EMBL/GenBank/DDBJ whole genome shotgun (WGS) entry which is preliminary data.</text>
</comment>
<dbReference type="SUPFAM" id="SSF47413">
    <property type="entry name" value="lambda repressor-like DNA-binding domains"/>
    <property type="match status" value="1"/>
</dbReference>
<dbReference type="AlphaFoldDB" id="A0A7Y9I1W4"/>
<keyword evidence="1" id="KW-0678">Repressor</keyword>